<evidence type="ECO:0000256" key="2">
    <source>
        <dbReference type="ARBA" id="ARBA00008954"/>
    </source>
</evidence>
<dbReference type="GO" id="GO:0055129">
    <property type="term" value="P:L-proline biosynthetic process"/>
    <property type="evidence" value="ECO:0007669"/>
    <property type="project" value="UniProtKB-UniPathway"/>
</dbReference>
<evidence type="ECO:0000256" key="1">
    <source>
        <dbReference type="ARBA" id="ARBA00001933"/>
    </source>
</evidence>
<dbReference type="PANTHER" id="PTHR11986">
    <property type="entry name" value="AMINOTRANSFERASE CLASS III"/>
    <property type="match status" value="1"/>
</dbReference>
<keyword evidence="3" id="KW-0808">Transferase</keyword>
<comment type="cofactor">
    <cofactor evidence="1 3">
        <name>pyridoxal 5'-phosphate</name>
        <dbReference type="ChEBI" id="CHEBI:597326"/>
    </cofactor>
</comment>
<dbReference type="STRING" id="1169540.A0A0G4EWG7"/>
<evidence type="ECO:0000313" key="4">
    <source>
        <dbReference type="EMBL" id="CEM02690.1"/>
    </source>
</evidence>
<comment type="catalytic activity">
    <reaction evidence="3">
        <text>a 2-oxocarboxylate + L-ornithine = L-glutamate 5-semialdehyde + an L-alpha-amino acid</text>
        <dbReference type="Rhea" id="RHEA:13877"/>
        <dbReference type="ChEBI" id="CHEBI:35179"/>
        <dbReference type="ChEBI" id="CHEBI:46911"/>
        <dbReference type="ChEBI" id="CHEBI:58066"/>
        <dbReference type="ChEBI" id="CHEBI:59869"/>
        <dbReference type="EC" id="2.6.1.13"/>
    </reaction>
</comment>
<dbReference type="AlphaFoldDB" id="A0A0G4EWG7"/>
<dbReference type="OrthoDB" id="425114at2759"/>
<name>A0A0G4EWG7_VITBC</name>
<proteinExistence type="inferred from homology"/>
<dbReference type="Gene3D" id="3.40.640.10">
    <property type="entry name" value="Type I PLP-dependent aspartate aminotransferase-like (Major domain)"/>
    <property type="match status" value="1"/>
</dbReference>
<keyword evidence="3" id="KW-0032">Aminotransferase</keyword>
<dbReference type="InParanoid" id="A0A0G4EWG7"/>
<dbReference type="Pfam" id="PF00202">
    <property type="entry name" value="Aminotran_3"/>
    <property type="match status" value="1"/>
</dbReference>
<dbReference type="PANTHER" id="PTHR11986:SF18">
    <property type="entry name" value="ORNITHINE AMINOTRANSFERASE, MITOCHONDRIAL"/>
    <property type="match status" value="1"/>
</dbReference>
<dbReference type="GO" id="GO:0030170">
    <property type="term" value="F:pyridoxal phosphate binding"/>
    <property type="evidence" value="ECO:0007669"/>
    <property type="project" value="InterPro"/>
</dbReference>
<keyword evidence="5" id="KW-1185">Reference proteome</keyword>
<dbReference type="GO" id="GO:0005737">
    <property type="term" value="C:cytoplasm"/>
    <property type="evidence" value="ECO:0007669"/>
    <property type="project" value="TreeGrafter"/>
</dbReference>
<comment type="similarity">
    <text evidence="2 3">Belongs to the class-III pyridoxal-phosphate-dependent aminotransferase family.</text>
</comment>
<dbReference type="InterPro" id="IPR050103">
    <property type="entry name" value="Class-III_PLP-dep_AT"/>
</dbReference>
<keyword evidence="3" id="KW-0663">Pyridoxal phosphate</keyword>
<comment type="pathway">
    <text evidence="3">Amino-acid biosynthesis; L-proline biosynthesis; L-glutamate 5-semialdehyde from L-ornithine: step 1/1.</text>
</comment>
<dbReference type="InterPro" id="IPR015421">
    <property type="entry name" value="PyrdxlP-dep_Trfase_major"/>
</dbReference>
<accession>A0A0G4EWG7</accession>
<evidence type="ECO:0000313" key="5">
    <source>
        <dbReference type="Proteomes" id="UP000041254"/>
    </source>
</evidence>
<dbReference type="GO" id="GO:0042802">
    <property type="term" value="F:identical protein binding"/>
    <property type="evidence" value="ECO:0007669"/>
    <property type="project" value="TreeGrafter"/>
</dbReference>
<dbReference type="GO" id="GO:0004587">
    <property type="term" value="F:ornithine aminotransferase activity"/>
    <property type="evidence" value="ECO:0007669"/>
    <property type="project" value="UniProtKB-EC"/>
</dbReference>
<dbReference type="GO" id="GO:0019544">
    <property type="term" value="P:L-arginine catabolic process to L-glutamate"/>
    <property type="evidence" value="ECO:0007669"/>
    <property type="project" value="TreeGrafter"/>
</dbReference>
<dbReference type="VEuPathDB" id="CryptoDB:Vbra_13727"/>
<dbReference type="PhylomeDB" id="A0A0G4EWG7"/>
<dbReference type="EMBL" id="CDMY01000333">
    <property type="protein sequence ID" value="CEM02690.1"/>
    <property type="molecule type" value="Genomic_DNA"/>
</dbReference>
<dbReference type="InterPro" id="IPR015424">
    <property type="entry name" value="PyrdxlP-dep_Trfase"/>
</dbReference>
<dbReference type="UniPathway" id="UPA00098">
    <property type="reaction ID" value="UER00358"/>
</dbReference>
<reference evidence="4 5" key="1">
    <citation type="submission" date="2014-11" db="EMBL/GenBank/DDBJ databases">
        <authorList>
            <person name="Zhu J."/>
            <person name="Qi W."/>
            <person name="Song R."/>
        </authorList>
    </citation>
    <scope>NUCLEOTIDE SEQUENCE [LARGE SCALE GENOMIC DNA]</scope>
</reference>
<dbReference type="Proteomes" id="UP000041254">
    <property type="component" value="Unassembled WGS sequence"/>
</dbReference>
<dbReference type="EC" id="2.6.1.13" evidence="3"/>
<dbReference type="GO" id="GO:0010121">
    <property type="term" value="P:L-arginine catabolic process to proline via ornithine"/>
    <property type="evidence" value="ECO:0007669"/>
    <property type="project" value="TreeGrafter"/>
</dbReference>
<organism evidence="4 5">
    <name type="scientific">Vitrella brassicaformis (strain CCMP3155)</name>
    <dbReference type="NCBI Taxonomy" id="1169540"/>
    <lineage>
        <taxon>Eukaryota</taxon>
        <taxon>Sar</taxon>
        <taxon>Alveolata</taxon>
        <taxon>Colpodellida</taxon>
        <taxon>Vitrellaceae</taxon>
        <taxon>Vitrella</taxon>
    </lineage>
</organism>
<protein>
    <recommendedName>
        <fullName evidence="3">Ornithine aminotransferase</fullName>
        <ecNumber evidence="3">2.6.1.13</ecNumber>
    </recommendedName>
</protein>
<gene>
    <name evidence="4" type="ORF">Vbra_13727</name>
</gene>
<sequence length="106" mass="11600">MRTMFNLSRFRARLTSKCPPTSTLVANVLFITGEIQTGLCRTGRMLFCDHRRAGPDILVLGKDLRGLMLVSAVLCDNEILLNREAACTADRAGPSGNGRDEKKSTS</sequence>
<dbReference type="SUPFAM" id="SSF53383">
    <property type="entry name" value="PLP-dependent transferases"/>
    <property type="match status" value="1"/>
</dbReference>
<evidence type="ECO:0000256" key="3">
    <source>
        <dbReference type="RuleBase" id="RU365036"/>
    </source>
</evidence>
<dbReference type="InterPro" id="IPR005814">
    <property type="entry name" value="Aminotrans_3"/>
</dbReference>